<dbReference type="AlphaFoldDB" id="A0A916R9W7"/>
<accession>A0A916R9W7</accession>
<feature type="transmembrane region" description="Helical" evidence="1">
    <location>
        <begin position="265"/>
        <end position="283"/>
    </location>
</feature>
<feature type="transmembrane region" description="Helical" evidence="1">
    <location>
        <begin position="239"/>
        <end position="259"/>
    </location>
</feature>
<name>A0A916R9W7_9HYPH</name>
<dbReference type="Proteomes" id="UP000596977">
    <property type="component" value="Unassembled WGS sequence"/>
</dbReference>
<dbReference type="InterPro" id="IPR000620">
    <property type="entry name" value="EamA_dom"/>
</dbReference>
<reference evidence="3 4" key="1">
    <citation type="journal article" date="2014" name="Int. J. Syst. Evol. Microbiol.">
        <title>Complete genome sequence of Corynebacterium casei LMG S-19264T (=DSM 44701T), isolated from a smear-ripened cheese.</title>
        <authorList>
            <consortium name="US DOE Joint Genome Institute (JGI-PGF)"/>
            <person name="Walter F."/>
            <person name="Albersmeier A."/>
            <person name="Kalinowski J."/>
            <person name="Ruckert C."/>
        </authorList>
    </citation>
    <scope>NUCLEOTIDE SEQUENCE [LARGE SCALE GENOMIC DNA]</scope>
    <source>
        <strain evidence="3 4">CGMCC 1.15896</strain>
    </source>
</reference>
<proteinExistence type="predicted"/>
<organism evidence="3 4">
    <name type="scientific">Pelagibacterium lentulum</name>
    <dbReference type="NCBI Taxonomy" id="2029865"/>
    <lineage>
        <taxon>Bacteria</taxon>
        <taxon>Pseudomonadati</taxon>
        <taxon>Pseudomonadota</taxon>
        <taxon>Alphaproteobacteria</taxon>
        <taxon>Hyphomicrobiales</taxon>
        <taxon>Devosiaceae</taxon>
        <taxon>Pelagibacterium</taxon>
    </lineage>
</organism>
<dbReference type="Pfam" id="PF00892">
    <property type="entry name" value="EamA"/>
    <property type="match status" value="2"/>
</dbReference>
<evidence type="ECO:0000256" key="1">
    <source>
        <dbReference type="SAM" id="Phobius"/>
    </source>
</evidence>
<feature type="domain" description="EamA" evidence="2">
    <location>
        <begin position="150"/>
        <end position="281"/>
    </location>
</feature>
<feature type="transmembrane region" description="Helical" evidence="1">
    <location>
        <begin position="148"/>
        <end position="168"/>
    </location>
</feature>
<gene>
    <name evidence="3" type="ORF">GCM10011499_16080</name>
</gene>
<feature type="transmembrane region" description="Helical" evidence="1">
    <location>
        <begin position="37"/>
        <end position="58"/>
    </location>
</feature>
<feature type="transmembrane region" description="Helical" evidence="1">
    <location>
        <begin position="211"/>
        <end position="232"/>
    </location>
</feature>
<dbReference type="SUPFAM" id="SSF103481">
    <property type="entry name" value="Multidrug resistance efflux transporter EmrE"/>
    <property type="match status" value="2"/>
</dbReference>
<feature type="transmembrane region" description="Helical" evidence="1">
    <location>
        <begin position="102"/>
        <end position="119"/>
    </location>
</feature>
<comment type="caution">
    <text evidence="3">The sequence shown here is derived from an EMBL/GenBank/DDBJ whole genome shotgun (WGS) entry which is preliminary data.</text>
</comment>
<keyword evidence="1" id="KW-1133">Transmembrane helix</keyword>
<dbReference type="OrthoDB" id="7818056at2"/>
<dbReference type="RefSeq" id="WP_127073906.1">
    <property type="nucleotide sequence ID" value="NZ_BMKB01000002.1"/>
</dbReference>
<evidence type="ECO:0000313" key="3">
    <source>
        <dbReference type="EMBL" id="GGA47082.1"/>
    </source>
</evidence>
<keyword evidence="1" id="KW-0812">Transmembrane</keyword>
<keyword evidence="1" id="KW-0472">Membrane</keyword>
<dbReference type="EMBL" id="BMKB01000002">
    <property type="protein sequence ID" value="GGA47082.1"/>
    <property type="molecule type" value="Genomic_DNA"/>
</dbReference>
<dbReference type="PANTHER" id="PTHR22911">
    <property type="entry name" value="ACYL-MALONYL CONDENSING ENZYME-RELATED"/>
    <property type="match status" value="1"/>
</dbReference>
<keyword evidence="4" id="KW-1185">Reference proteome</keyword>
<feature type="transmembrane region" description="Helical" evidence="1">
    <location>
        <begin position="124"/>
        <end position="142"/>
    </location>
</feature>
<dbReference type="PANTHER" id="PTHR22911:SF103">
    <property type="entry name" value="BLR2811 PROTEIN"/>
    <property type="match status" value="1"/>
</dbReference>
<evidence type="ECO:0000259" key="2">
    <source>
        <dbReference type="Pfam" id="PF00892"/>
    </source>
</evidence>
<protein>
    <recommendedName>
        <fullName evidence="2">EamA domain-containing protein</fullName>
    </recommendedName>
</protein>
<dbReference type="GO" id="GO:0016020">
    <property type="term" value="C:membrane"/>
    <property type="evidence" value="ECO:0007669"/>
    <property type="project" value="InterPro"/>
</dbReference>
<feature type="transmembrane region" description="Helical" evidence="1">
    <location>
        <begin position="180"/>
        <end position="199"/>
    </location>
</feature>
<dbReference type="InterPro" id="IPR037185">
    <property type="entry name" value="EmrE-like"/>
</dbReference>
<evidence type="ECO:0000313" key="4">
    <source>
        <dbReference type="Proteomes" id="UP000596977"/>
    </source>
</evidence>
<feature type="domain" description="EamA" evidence="2">
    <location>
        <begin position="9"/>
        <end position="140"/>
    </location>
</feature>
<feature type="transmembrane region" description="Helical" evidence="1">
    <location>
        <begin position="78"/>
        <end position="96"/>
    </location>
</feature>
<sequence length="295" mass="31712">MPALSANVRGIILMVAATACFVTNDSLMKFATAELPVFQVLFMRGVAAALWCLPLVFFTRTASKFSMIGNKWALLRNLFEIITVFCFINALARMPIADITAIGQLSPMILLIGAAFLFGEKLGLMRIGLIVVGFIGALLVAQPTMDAISPWALLGLAAAGGMAARDLAARKVPAEMPGPIVAYGAVIMVMLASGIATLLFDEWVMPRPEHIWLLTGSAFFLMFGQLFIFLTFRVAPVGVVAPFLYSSILWAMLLGFVLFGELPNAIAMAGIVLVTISGVILVMHSRKRTTLPPTT</sequence>